<evidence type="ECO:0000313" key="2">
    <source>
        <dbReference type="EMBL" id="SNR34646.1"/>
    </source>
</evidence>
<dbReference type="PANTHER" id="PTHR33490:SF3">
    <property type="entry name" value="CONSERVED INTEGRAL MEMBRANE PROTEIN"/>
    <property type="match status" value="1"/>
</dbReference>
<dbReference type="InterPro" id="IPR038765">
    <property type="entry name" value="Papain-like_cys_pep_sf"/>
</dbReference>
<proteinExistence type="predicted"/>
<dbReference type="PANTHER" id="PTHR33490">
    <property type="entry name" value="BLR5614 PROTEIN-RELATED"/>
    <property type="match status" value="1"/>
</dbReference>
<name>A0A238VK89_9FLAO</name>
<dbReference type="Pfam" id="PF01841">
    <property type="entry name" value="Transglut_core"/>
    <property type="match status" value="1"/>
</dbReference>
<dbReference type="InterPro" id="IPR002931">
    <property type="entry name" value="Transglutaminase-like"/>
</dbReference>
<gene>
    <name evidence="2" type="ORF">SAMN04488111_0620</name>
</gene>
<dbReference type="OrthoDB" id="9804872at2"/>
<dbReference type="AlphaFoldDB" id="A0A238VK89"/>
<reference evidence="3" key="1">
    <citation type="submission" date="2017-06" db="EMBL/GenBank/DDBJ databases">
        <authorList>
            <person name="Varghese N."/>
            <person name="Submissions S."/>
        </authorList>
    </citation>
    <scope>NUCLEOTIDE SEQUENCE [LARGE SCALE GENOMIC DNA]</scope>
    <source>
        <strain evidence="3">DSM 27993</strain>
    </source>
</reference>
<dbReference type="Proteomes" id="UP000198412">
    <property type="component" value="Unassembled WGS sequence"/>
</dbReference>
<feature type="domain" description="Transglutaminase-like" evidence="1">
    <location>
        <begin position="23"/>
        <end position="135"/>
    </location>
</feature>
<accession>A0A238VK89</accession>
<dbReference type="SUPFAM" id="SSF54001">
    <property type="entry name" value="Cysteine proteinases"/>
    <property type="match status" value="1"/>
</dbReference>
<evidence type="ECO:0000259" key="1">
    <source>
        <dbReference type="Pfam" id="PF01841"/>
    </source>
</evidence>
<sequence length="211" mass="24743">MKYLESTYYFDIENELVQNLISEFKTNRLSDKEKTIGIYTKVRDDWKYDPYSISLSKEKYKSSHIAEKQSGNCVEKSIILIACLRALGIPARLHLGKVKNHIAVERLTEKFGSNELTPHGMVNVYLDKKWLKMSPAFNKSLCEKLNVEPLDFDGENNSFLQQYNSEGSRFMEYVDDYGYFDDVPLEFMIKNIKEHYPNIFDTNEKITEFKL</sequence>
<evidence type="ECO:0000313" key="3">
    <source>
        <dbReference type="Proteomes" id="UP000198412"/>
    </source>
</evidence>
<keyword evidence="3" id="KW-1185">Reference proteome</keyword>
<protein>
    <submittedName>
        <fullName evidence="2">Transglutaminase-like superfamily protein</fullName>
    </submittedName>
</protein>
<organism evidence="2 3">
    <name type="scientific">Lutibacter flavus</name>
    <dbReference type="NCBI Taxonomy" id="691689"/>
    <lineage>
        <taxon>Bacteria</taxon>
        <taxon>Pseudomonadati</taxon>
        <taxon>Bacteroidota</taxon>
        <taxon>Flavobacteriia</taxon>
        <taxon>Flavobacteriales</taxon>
        <taxon>Flavobacteriaceae</taxon>
        <taxon>Lutibacter</taxon>
    </lineage>
</organism>
<dbReference type="EMBL" id="FZNX01000001">
    <property type="protein sequence ID" value="SNR34646.1"/>
    <property type="molecule type" value="Genomic_DNA"/>
</dbReference>
<dbReference type="RefSeq" id="WP_089376953.1">
    <property type="nucleotide sequence ID" value="NZ_FZNX01000001.1"/>
</dbReference>
<dbReference type="Gene3D" id="3.10.620.30">
    <property type="match status" value="1"/>
</dbReference>